<evidence type="ECO:0000256" key="3">
    <source>
        <dbReference type="ARBA" id="ARBA00022801"/>
    </source>
</evidence>
<dbReference type="EMBL" id="QFVR01000027">
    <property type="protein sequence ID" value="PWI24175.1"/>
    <property type="molecule type" value="Genomic_DNA"/>
</dbReference>
<dbReference type="RefSeq" id="WP_109307232.1">
    <property type="nucleotide sequence ID" value="NZ_BJUF01000035.1"/>
</dbReference>
<accession>A0A2U3AI14</accession>
<dbReference type="AlphaFoldDB" id="A0A2U3AI14"/>
<feature type="active site" description="Proton donor" evidence="5">
    <location>
        <position position="12"/>
    </location>
</feature>
<dbReference type="Pfam" id="PF13242">
    <property type="entry name" value="Hydrolase_like"/>
    <property type="match status" value="1"/>
</dbReference>
<name>A0A2U3AI14_9BACL</name>
<dbReference type="InterPro" id="IPR023214">
    <property type="entry name" value="HAD_sf"/>
</dbReference>
<dbReference type="OrthoDB" id="9810449at2"/>
<dbReference type="PANTHER" id="PTHR19288">
    <property type="entry name" value="4-NITROPHENYLPHOSPHATASE-RELATED"/>
    <property type="match status" value="1"/>
</dbReference>
<comment type="similarity">
    <text evidence="1">Belongs to the HAD-like hydrolase superfamily. NagD family.</text>
</comment>
<evidence type="ECO:0000256" key="2">
    <source>
        <dbReference type="ARBA" id="ARBA00022723"/>
    </source>
</evidence>
<dbReference type="SUPFAM" id="SSF56784">
    <property type="entry name" value="HAD-like"/>
    <property type="match status" value="1"/>
</dbReference>
<dbReference type="Gene3D" id="3.40.50.1000">
    <property type="entry name" value="HAD superfamily/HAD-like"/>
    <property type="match status" value="2"/>
</dbReference>
<evidence type="ECO:0000256" key="5">
    <source>
        <dbReference type="PIRSR" id="PIRSR000915-1"/>
    </source>
</evidence>
<comment type="cofactor">
    <cofactor evidence="7">
        <name>Mg(2+)</name>
        <dbReference type="ChEBI" id="CHEBI:18420"/>
    </cofactor>
    <text evidence="7">Divalent metal ions. Mg(2+) is the most effective.</text>
</comment>
<evidence type="ECO:0000256" key="7">
    <source>
        <dbReference type="PIRSR" id="PIRSR000915-3"/>
    </source>
</evidence>
<dbReference type="PIRSF" id="PIRSF000915">
    <property type="entry name" value="PGP-type_phosphatase"/>
    <property type="match status" value="1"/>
</dbReference>
<keyword evidence="2 7" id="KW-0479">Metal-binding</keyword>
<dbReference type="GO" id="GO:0016791">
    <property type="term" value="F:phosphatase activity"/>
    <property type="evidence" value="ECO:0007669"/>
    <property type="project" value="TreeGrafter"/>
</dbReference>
<evidence type="ECO:0000256" key="1">
    <source>
        <dbReference type="ARBA" id="ARBA00006696"/>
    </source>
</evidence>
<organism evidence="8 9">
    <name type="scientific">Kurthia sibirica</name>
    <dbReference type="NCBI Taxonomy" id="202750"/>
    <lineage>
        <taxon>Bacteria</taxon>
        <taxon>Bacillati</taxon>
        <taxon>Bacillota</taxon>
        <taxon>Bacilli</taxon>
        <taxon>Bacillales</taxon>
        <taxon>Caryophanaceae</taxon>
        <taxon>Kurthia</taxon>
    </lineage>
</organism>
<reference evidence="8 9" key="1">
    <citation type="submission" date="2018-05" db="EMBL/GenBank/DDBJ databases">
        <title>Kurthia sibirica genome sequence.</title>
        <authorList>
            <person name="Maclea K.S."/>
            <person name="Goen A.E."/>
        </authorList>
    </citation>
    <scope>NUCLEOTIDE SEQUENCE [LARGE SCALE GENOMIC DNA]</scope>
    <source>
        <strain evidence="8 9">ATCC 49154</strain>
    </source>
</reference>
<dbReference type="SFLD" id="SFLDS00003">
    <property type="entry name" value="Haloacid_Dehalogenase"/>
    <property type="match status" value="1"/>
</dbReference>
<dbReference type="InterPro" id="IPR006357">
    <property type="entry name" value="HAD-SF_hydro_IIA"/>
</dbReference>
<dbReference type="GO" id="GO:0046872">
    <property type="term" value="F:metal ion binding"/>
    <property type="evidence" value="ECO:0007669"/>
    <property type="project" value="UniProtKB-KW"/>
</dbReference>
<dbReference type="InterPro" id="IPR006354">
    <property type="entry name" value="HAD-SF_hydro_IIA_hyp1"/>
</dbReference>
<feature type="active site" description="Nucleophile" evidence="5">
    <location>
        <position position="10"/>
    </location>
</feature>
<dbReference type="NCBIfam" id="TIGR01460">
    <property type="entry name" value="HAD-SF-IIA"/>
    <property type="match status" value="1"/>
</dbReference>
<sequence>MKTYTAYCFDLDGTVYHGQEVIPEALQAIKRLRKSGVKPFYVTNNAKMTQQQIYDKMSGMGIELELDHIMTSAIATAKYIALHYPQKTVYMVGEDGLRQALLAEGIQILDDHADIVVQGIDFHITYEKIEEACYQLQNDALYIATNSDIKVPRERGFVPGNGSLVNLISAVTNKTPLFIGKPEPHMLQMLQRSFNLEKDRMIMIGDNYDTDILAGVHFGIDTLHVNTGVTSTAELLKKEQPATYTMQTLHEL</sequence>
<dbReference type="InterPro" id="IPR036412">
    <property type="entry name" value="HAD-like_sf"/>
</dbReference>
<dbReference type="NCBIfam" id="TIGR01457">
    <property type="entry name" value="HAD-SF-IIA-hyp2"/>
    <property type="match status" value="1"/>
</dbReference>
<evidence type="ECO:0000256" key="6">
    <source>
        <dbReference type="PIRSR" id="PIRSR000915-2"/>
    </source>
</evidence>
<feature type="binding site" evidence="7">
    <location>
        <position position="206"/>
    </location>
    <ligand>
        <name>Mg(2+)</name>
        <dbReference type="ChEBI" id="CHEBI:18420"/>
    </ligand>
</feature>
<keyword evidence="9" id="KW-1185">Reference proteome</keyword>
<proteinExistence type="inferred from homology"/>
<feature type="binding site" evidence="6">
    <location>
        <position position="181"/>
    </location>
    <ligand>
        <name>substrate</name>
    </ligand>
</feature>
<dbReference type="SFLD" id="SFLDG01129">
    <property type="entry name" value="C1.5:_HAD__Beta-PGM__Phosphata"/>
    <property type="match status" value="1"/>
</dbReference>
<evidence type="ECO:0000313" key="8">
    <source>
        <dbReference type="EMBL" id="PWI24175.1"/>
    </source>
</evidence>
<evidence type="ECO:0000313" key="9">
    <source>
        <dbReference type="Proteomes" id="UP000245938"/>
    </source>
</evidence>
<dbReference type="Proteomes" id="UP000245938">
    <property type="component" value="Unassembled WGS sequence"/>
</dbReference>
<dbReference type="GO" id="GO:0005737">
    <property type="term" value="C:cytoplasm"/>
    <property type="evidence" value="ECO:0007669"/>
    <property type="project" value="TreeGrafter"/>
</dbReference>
<dbReference type="Pfam" id="PF13344">
    <property type="entry name" value="Hydrolase_6"/>
    <property type="match status" value="1"/>
</dbReference>
<comment type="caution">
    <text evidence="8">The sequence shown here is derived from an EMBL/GenBank/DDBJ whole genome shotgun (WGS) entry which is preliminary data.</text>
</comment>
<dbReference type="FunFam" id="3.40.50.1000:FF:000053">
    <property type="entry name" value="TIGR01457 family HAD hydrolase"/>
    <property type="match status" value="1"/>
</dbReference>
<gene>
    <name evidence="8" type="ORF">DEX24_15025</name>
</gene>
<dbReference type="PANTHER" id="PTHR19288:SF46">
    <property type="entry name" value="HALOACID DEHALOGENASE-LIKE HYDROLASE DOMAIN-CONTAINING PROTEIN 2"/>
    <property type="match status" value="1"/>
</dbReference>
<protein>
    <submittedName>
        <fullName evidence="8">TIGR01457 family HAD-type hydrolase</fullName>
    </submittedName>
</protein>
<feature type="binding site" evidence="7">
    <location>
        <position position="10"/>
    </location>
    <ligand>
        <name>Mg(2+)</name>
        <dbReference type="ChEBI" id="CHEBI:18420"/>
    </ligand>
</feature>
<feature type="binding site" evidence="7">
    <location>
        <position position="12"/>
    </location>
    <ligand>
        <name>Mg(2+)</name>
        <dbReference type="ChEBI" id="CHEBI:18420"/>
    </ligand>
</feature>
<keyword evidence="4 7" id="KW-0460">Magnesium</keyword>
<evidence type="ECO:0000256" key="4">
    <source>
        <dbReference type="ARBA" id="ARBA00022842"/>
    </source>
</evidence>
<keyword evidence="3 8" id="KW-0378">Hydrolase</keyword>